<dbReference type="GO" id="GO:0016740">
    <property type="term" value="F:transferase activity"/>
    <property type="evidence" value="ECO:0007669"/>
    <property type="project" value="UniProtKB-KW"/>
</dbReference>
<keyword evidence="2" id="KW-0808">Transferase</keyword>
<dbReference type="Gene3D" id="3.30.460.10">
    <property type="entry name" value="Beta Polymerase, domain 2"/>
    <property type="match status" value="1"/>
</dbReference>
<dbReference type="InterPro" id="IPR043519">
    <property type="entry name" value="NT_sf"/>
</dbReference>
<dbReference type="CDD" id="cd05403">
    <property type="entry name" value="NT_KNTase_like"/>
    <property type="match status" value="1"/>
</dbReference>
<dbReference type="SUPFAM" id="SSF81301">
    <property type="entry name" value="Nucleotidyltransferase"/>
    <property type="match status" value="1"/>
</dbReference>
<proteinExistence type="predicted"/>
<gene>
    <name evidence="2" type="ORF">F4554_004996</name>
</gene>
<dbReference type="InterPro" id="IPR041633">
    <property type="entry name" value="Polbeta"/>
</dbReference>
<evidence type="ECO:0000313" key="3">
    <source>
        <dbReference type="Proteomes" id="UP000579605"/>
    </source>
</evidence>
<sequence length="375" mass="41098">MNDDASISRRMAEVARNLVAKLPDDDVRAAVVFGSVAWGDANEASDIDLMLCLDRPVDYRVVTRVRVADLLGRTFPELPTSPVFADVDRISAEYFENAVNDGNWHGRVAHSLVLTDTDGWFADLRARVTATFHDPDVCARRAGPWYDASLAHSDGAHHARADDDLTLATLHARLALENVAVALIETCALRTSPTHFLASARHALETTGLGHLYESLRRGLGLDVDLESAAYGAEAFGMLAEALRGWMADPELVRQLGPEDVAWAVFTYADETYEEIAHKVAALRGTGRAADLASYLDGLLKVSIRLNVGKALNLRLNDSSETPKVAEFHQTLRAEHALFDYWCRGLRLPANRAEITDALETAAQLRDSIASRLVT</sequence>
<name>A0A852ZKC6_9ACTN</name>
<evidence type="ECO:0000259" key="1">
    <source>
        <dbReference type="Pfam" id="PF18765"/>
    </source>
</evidence>
<dbReference type="AlphaFoldDB" id="A0A852ZKC6"/>
<accession>A0A852ZKC6</accession>
<feature type="domain" description="Polymerase beta nucleotidyltransferase" evidence="1">
    <location>
        <begin position="25"/>
        <end position="59"/>
    </location>
</feature>
<dbReference type="Proteomes" id="UP000579605">
    <property type="component" value="Unassembled WGS sequence"/>
</dbReference>
<dbReference type="Pfam" id="PF18765">
    <property type="entry name" value="Polbeta"/>
    <property type="match status" value="1"/>
</dbReference>
<organism evidence="2 3">
    <name type="scientific">Actinopolymorpha rutila</name>
    <dbReference type="NCBI Taxonomy" id="446787"/>
    <lineage>
        <taxon>Bacteria</taxon>
        <taxon>Bacillati</taxon>
        <taxon>Actinomycetota</taxon>
        <taxon>Actinomycetes</taxon>
        <taxon>Propionibacteriales</taxon>
        <taxon>Actinopolymorphaceae</taxon>
        <taxon>Actinopolymorpha</taxon>
    </lineage>
</organism>
<reference evidence="2 3" key="1">
    <citation type="submission" date="2020-07" db="EMBL/GenBank/DDBJ databases">
        <title>Sequencing the genomes of 1000 actinobacteria strains.</title>
        <authorList>
            <person name="Klenk H.-P."/>
        </authorList>
    </citation>
    <scope>NUCLEOTIDE SEQUENCE [LARGE SCALE GENOMIC DNA]</scope>
    <source>
        <strain evidence="2 3">DSM 18448</strain>
    </source>
</reference>
<dbReference type="EMBL" id="JACBZH010000001">
    <property type="protein sequence ID" value="NYH92358.1"/>
    <property type="molecule type" value="Genomic_DNA"/>
</dbReference>
<dbReference type="RefSeq" id="WP_179789796.1">
    <property type="nucleotide sequence ID" value="NZ_BAAARR010000005.1"/>
</dbReference>
<evidence type="ECO:0000313" key="2">
    <source>
        <dbReference type="EMBL" id="NYH92358.1"/>
    </source>
</evidence>
<protein>
    <submittedName>
        <fullName evidence="2">Putative nucleotidyltransferase</fullName>
    </submittedName>
</protein>
<comment type="caution">
    <text evidence="2">The sequence shown here is derived from an EMBL/GenBank/DDBJ whole genome shotgun (WGS) entry which is preliminary data.</text>
</comment>
<keyword evidence="3" id="KW-1185">Reference proteome</keyword>